<sequence>MTDREKSIVIVSVFTAKGDMIELEKSIKLALEKGVTVNEIKESMIQLYAYCGFPRSLNALGILFKIIRNILSEGR</sequence>
<dbReference type="Gene3D" id="1.20.1290.10">
    <property type="entry name" value="AhpD-like"/>
    <property type="match status" value="1"/>
</dbReference>
<evidence type="ECO:0000313" key="3">
    <source>
        <dbReference type="Proteomes" id="UP000724657"/>
    </source>
</evidence>
<dbReference type="InterPro" id="IPR052512">
    <property type="entry name" value="4CMD/NDH-1_regulator"/>
</dbReference>
<dbReference type="Pfam" id="PF02627">
    <property type="entry name" value="CMD"/>
    <property type="match status" value="1"/>
</dbReference>
<comment type="caution">
    <text evidence="2">The sequence shown here is derived from an EMBL/GenBank/DDBJ whole genome shotgun (WGS) entry which is preliminary data.</text>
</comment>
<dbReference type="SUPFAM" id="SSF69118">
    <property type="entry name" value="AhpD-like"/>
    <property type="match status" value="1"/>
</dbReference>
<dbReference type="InterPro" id="IPR003779">
    <property type="entry name" value="CMD-like"/>
</dbReference>
<gene>
    <name evidence="2" type="ORF">IAA47_00005</name>
</gene>
<evidence type="ECO:0000313" key="2">
    <source>
        <dbReference type="EMBL" id="MBU3841377.1"/>
    </source>
</evidence>
<accession>A0A9E2NWD0</accession>
<organism evidence="2 3">
    <name type="scientific">Candidatus Fusobacterium pullicola</name>
    <dbReference type="NCBI Taxonomy" id="2838601"/>
    <lineage>
        <taxon>Bacteria</taxon>
        <taxon>Fusobacteriati</taxon>
        <taxon>Fusobacteriota</taxon>
        <taxon>Fusobacteriia</taxon>
        <taxon>Fusobacteriales</taxon>
        <taxon>Fusobacteriaceae</taxon>
        <taxon>Fusobacterium</taxon>
    </lineage>
</organism>
<dbReference type="EMBL" id="JAHLFN010000001">
    <property type="protein sequence ID" value="MBU3841377.1"/>
    <property type="molecule type" value="Genomic_DNA"/>
</dbReference>
<dbReference type="GO" id="GO:0051920">
    <property type="term" value="F:peroxiredoxin activity"/>
    <property type="evidence" value="ECO:0007669"/>
    <property type="project" value="InterPro"/>
</dbReference>
<proteinExistence type="predicted"/>
<dbReference type="AlphaFoldDB" id="A0A9E2NWD0"/>
<protein>
    <submittedName>
        <fullName evidence="2">Carboxymuconolactone decarboxylase family protein</fullName>
    </submittedName>
</protein>
<reference evidence="2" key="1">
    <citation type="journal article" date="2021" name="PeerJ">
        <title>Extensive microbial diversity within the chicken gut microbiome revealed by metagenomics and culture.</title>
        <authorList>
            <person name="Gilroy R."/>
            <person name="Ravi A."/>
            <person name="Getino M."/>
            <person name="Pursley I."/>
            <person name="Horton D.L."/>
            <person name="Alikhan N.F."/>
            <person name="Baker D."/>
            <person name="Gharbi K."/>
            <person name="Hall N."/>
            <person name="Watson M."/>
            <person name="Adriaenssens E.M."/>
            <person name="Foster-Nyarko E."/>
            <person name="Jarju S."/>
            <person name="Secka A."/>
            <person name="Antonio M."/>
            <person name="Oren A."/>
            <person name="Chaudhuri R.R."/>
            <person name="La Ragione R."/>
            <person name="Hildebrand F."/>
            <person name="Pallen M.J."/>
        </authorList>
    </citation>
    <scope>NUCLEOTIDE SEQUENCE</scope>
    <source>
        <strain evidence="2">A6-441</strain>
    </source>
</reference>
<dbReference type="Proteomes" id="UP000724657">
    <property type="component" value="Unassembled WGS sequence"/>
</dbReference>
<dbReference type="PANTHER" id="PTHR33570:SF2">
    <property type="entry name" value="CARBOXYMUCONOLACTONE DECARBOXYLASE-LIKE DOMAIN-CONTAINING PROTEIN"/>
    <property type="match status" value="1"/>
</dbReference>
<reference evidence="2" key="2">
    <citation type="submission" date="2021-04" db="EMBL/GenBank/DDBJ databases">
        <authorList>
            <person name="Gilroy R."/>
        </authorList>
    </citation>
    <scope>NUCLEOTIDE SEQUENCE</scope>
    <source>
        <strain evidence="2">A6-441</strain>
    </source>
</reference>
<name>A0A9E2NWD0_9FUSO</name>
<feature type="domain" description="Carboxymuconolactone decarboxylase-like" evidence="1">
    <location>
        <begin position="3"/>
        <end position="63"/>
    </location>
</feature>
<dbReference type="PANTHER" id="PTHR33570">
    <property type="entry name" value="4-CARBOXYMUCONOLACTONE DECARBOXYLASE FAMILY PROTEIN"/>
    <property type="match status" value="1"/>
</dbReference>
<evidence type="ECO:0000259" key="1">
    <source>
        <dbReference type="Pfam" id="PF02627"/>
    </source>
</evidence>
<dbReference type="InterPro" id="IPR029032">
    <property type="entry name" value="AhpD-like"/>
</dbReference>